<comment type="caution">
    <text evidence="1">The sequence shown here is derived from an EMBL/GenBank/DDBJ whole genome shotgun (WGS) entry which is preliminary data.</text>
</comment>
<accession>A0A3S5AJZ2</accession>
<evidence type="ECO:0000313" key="1">
    <source>
        <dbReference type="EMBL" id="VEL18459.1"/>
    </source>
</evidence>
<keyword evidence="2" id="KW-1185">Reference proteome</keyword>
<dbReference type="Proteomes" id="UP000784294">
    <property type="component" value="Unassembled WGS sequence"/>
</dbReference>
<dbReference type="AlphaFoldDB" id="A0A3S5AJZ2"/>
<name>A0A3S5AJZ2_9PLAT</name>
<protein>
    <submittedName>
        <fullName evidence="1">Uncharacterized protein</fullName>
    </submittedName>
</protein>
<reference evidence="1" key="1">
    <citation type="submission" date="2018-11" db="EMBL/GenBank/DDBJ databases">
        <authorList>
            <consortium name="Pathogen Informatics"/>
        </authorList>
    </citation>
    <scope>NUCLEOTIDE SEQUENCE</scope>
</reference>
<evidence type="ECO:0000313" key="2">
    <source>
        <dbReference type="Proteomes" id="UP000784294"/>
    </source>
</evidence>
<dbReference type="EMBL" id="CAAALY010037129">
    <property type="protein sequence ID" value="VEL18459.1"/>
    <property type="molecule type" value="Genomic_DNA"/>
</dbReference>
<gene>
    <name evidence="1" type="ORF">PXEA_LOCUS11899</name>
</gene>
<organism evidence="1 2">
    <name type="scientific">Protopolystoma xenopodis</name>
    <dbReference type="NCBI Taxonomy" id="117903"/>
    <lineage>
        <taxon>Eukaryota</taxon>
        <taxon>Metazoa</taxon>
        <taxon>Spiralia</taxon>
        <taxon>Lophotrochozoa</taxon>
        <taxon>Platyhelminthes</taxon>
        <taxon>Monogenea</taxon>
        <taxon>Polyopisthocotylea</taxon>
        <taxon>Polystomatidea</taxon>
        <taxon>Polystomatidae</taxon>
        <taxon>Protopolystoma</taxon>
    </lineage>
</organism>
<proteinExistence type="predicted"/>
<sequence length="50" mass="5715">MVTRMSNSDDVRGLRQAERRIKAKHLQYNGIQPSSSGEINLRFSSPCTFM</sequence>